<dbReference type="RefSeq" id="WP_129687455.1">
    <property type="nucleotide sequence ID" value="NZ_LR214970.1"/>
</dbReference>
<dbReference type="Proteomes" id="UP000290942">
    <property type="component" value="Chromosome"/>
</dbReference>
<name>A0A449A8M6_9BACT</name>
<reference evidence="2 3" key="1">
    <citation type="submission" date="2019-01" db="EMBL/GenBank/DDBJ databases">
        <authorList>
            <consortium name="Pathogen Informatics"/>
        </authorList>
    </citation>
    <scope>NUCLEOTIDE SEQUENCE [LARGE SCALE GENOMIC DNA]</scope>
    <source>
        <strain evidence="2 3">NCTC10122</strain>
    </source>
</reference>
<sequence length="132" mass="15054">MNKKTLIISSCSVAAVAAIVVPIAVVSAKKHNNTQLNKNNEQNITPILNSENIYPKLNTHDFYQYIRYSNEKVKFDKSIVNAVVNKVATSLSISPENLSFNYNFENDSKITMEFLAKLDNNIYTHRYEFNAF</sequence>
<dbReference type="EMBL" id="LR214970">
    <property type="protein sequence ID" value="VEU60506.1"/>
    <property type="molecule type" value="Genomic_DNA"/>
</dbReference>
<dbReference type="NCBIfam" id="NF045957">
    <property type="entry name" value="MHO_1590_dom"/>
    <property type="match status" value="1"/>
</dbReference>
<evidence type="ECO:0000313" key="3">
    <source>
        <dbReference type="Proteomes" id="UP000290942"/>
    </source>
</evidence>
<protein>
    <submittedName>
        <fullName evidence="2">Membrane protein</fullName>
    </submittedName>
</protein>
<proteinExistence type="predicted"/>
<feature type="chain" id="PRO_5019068353" evidence="1">
    <location>
        <begin position="18"/>
        <end position="132"/>
    </location>
</feature>
<evidence type="ECO:0000313" key="2">
    <source>
        <dbReference type="EMBL" id="VEU60506.1"/>
    </source>
</evidence>
<keyword evidence="1" id="KW-0732">Signal</keyword>
<feature type="signal peptide" evidence="1">
    <location>
        <begin position="1"/>
        <end position="17"/>
    </location>
</feature>
<accession>A0A449A8M6</accession>
<evidence type="ECO:0000256" key="1">
    <source>
        <dbReference type="SAM" id="SignalP"/>
    </source>
</evidence>
<dbReference type="AlphaFoldDB" id="A0A449A8M6"/>
<organism evidence="2 3">
    <name type="scientific">Mycoplasmopsis bovigenitalium</name>
    <dbReference type="NCBI Taxonomy" id="2112"/>
    <lineage>
        <taxon>Bacteria</taxon>
        <taxon>Bacillati</taxon>
        <taxon>Mycoplasmatota</taxon>
        <taxon>Mycoplasmoidales</taxon>
        <taxon>Metamycoplasmataceae</taxon>
        <taxon>Mycoplasmopsis</taxon>
    </lineage>
</organism>
<gene>
    <name evidence="2" type="ORF">NCTC10122_00098</name>
</gene>